<evidence type="ECO:0000313" key="5">
    <source>
        <dbReference type="EMBL" id="QBD83442.1"/>
    </source>
</evidence>
<dbReference type="KEGG" id="kbs:EPA93_11560"/>
<feature type="chain" id="PRO_5020477218" description="Blue (type 1) copper domain-containing protein" evidence="3">
    <location>
        <begin position="25"/>
        <end position="131"/>
    </location>
</feature>
<gene>
    <name evidence="5" type="ORF">EPA93_11560</name>
</gene>
<dbReference type="OrthoDB" id="162414at2"/>
<evidence type="ECO:0000259" key="4">
    <source>
        <dbReference type="Pfam" id="PF00127"/>
    </source>
</evidence>
<evidence type="ECO:0000256" key="1">
    <source>
        <dbReference type="ARBA" id="ARBA00022723"/>
    </source>
</evidence>
<dbReference type="EMBL" id="CP035758">
    <property type="protein sequence ID" value="QBD83442.1"/>
    <property type="molecule type" value="Genomic_DNA"/>
</dbReference>
<organism evidence="5 6">
    <name type="scientific">Ktedonosporobacter rubrisoli</name>
    <dbReference type="NCBI Taxonomy" id="2509675"/>
    <lineage>
        <taxon>Bacteria</taxon>
        <taxon>Bacillati</taxon>
        <taxon>Chloroflexota</taxon>
        <taxon>Ktedonobacteria</taxon>
        <taxon>Ktedonobacterales</taxon>
        <taxon>Ktedonosporobacteraceae</taxon>
        <taxon>Ktedonosporobacter</taxon>
    </lineage>
</organism>
<feature type="domain" description="Blue (type 1) copper" evidence="4">
    <location>
        <begin position="38"/>
        <end position="129"/>
    </location>
</feature>
<evidence type="ECO:0000256" key="2">
    <source>
        <dbReference type="ARBA" id="ARBA00023008"/>
    </source>
</evidence>
<sequence>MMAKLFSRLALGFLLVTILTACMAAGTSTQTTAGTEVHMDSSRFSQTEITIQKGQSVTLINDDPLTPHVIANGTWENGTAKPGIEPNTPKVKDLQINGSARATLGPFNASGTFRFYCTIHPGMSLTVIVRR</sequence>
<dbReference type="Pfam" id="PF00127">
    <property type="entry name" value="Copper-bind"/>
    <property type="match status" value="1"/>
</dbReference>
<dbReference type="SUPFAM" id="SSF49503">
    <property type="entry name" value="Cupredoxins"/>
    <property type="match status" value="1"/>
</dbReference>
<evidence type="ECO:0000256" key="3">
    <source>
        <dbReference type="SAM" id="SignalP"/>
    </source>
</evidence>
<protein>
    <recommendedName>
        <fullName evidence="4">Blue (type 1) copper domain-containing protein</fullName>
    </recommendedName>
</protein>
<dbReference type="PANTHER" id="PTHR36507:SF1">
    <property type="entry name" value="BLL1555 PROTEIN"/>
    <property type="match status" value="1"/>
</dbReference>
<keyword evidence="2" id="KW-0186">Copper</keyword>
<dbReference type="GO" id="GO:0005507">
    <property type="term" value="F:copper ion binding"/>
    <property type="evidence" value="ECO:0007669"/>
    <property type="project" value="InterPro"/>
</dbReference>
<reference evidence="5 6" key="1">
    <citation type="submission" date="2019-01" db="EMBL/GenBank/DDBJ databases">
        <title>Ktedonosporobacter rubrisoli SCAWS-G2.</title>
        <authorList>
            <person name="Huang Y."/>
            <person name="Yan B."/>
        </authorList>
    </citation>
    <scope>NUCLEOTIDE SEQUENCE [LARGE SCALE GENOMIC DNA]</scope>
    <source>
        <strain evidence="5 6">SCAWS-G2</strain>
    </source>
</reference>
<dbReference type="GO" id="GO:0009055">
    <property type="term" value="F:electron transfer activity"/>
    <property type="evidence" value="ECO:0007669"/>
    <property type="project" value="InterPro"/>
</dbReference>
<dbReference type="PROSITE" id="PS51257">
    <property type="entry name" value="PROKAR_LIPOPROTEIN"/>
    <property type="match status" value="1"/>
</dbReference>
<keyword evidence="6" id="KW-1185">Reference proteome</keyword>
<keyword evidence="1" id="KW-0479">Metal-binding</keyword>
<dbReference type="InterPro" id="IPR008972">
    <property type="entry name" value="Cupredoxin"/>
</dbReference>
<evidence type="ECO:0000313" key="6">
    <source>
        <dbReference type="Proteomes" id="UP000290365"/>
    </source>
</evidence>
<dbReference type="InterPro" id="IPR052721">
    <property type="entry name" value="ET_Amicyanin"/>
</dbReference>
<proteinExistence type="predicted"/>
<dbReference type="Gene3D" id="2.60.40.420">
    <property type="entry name" value="Cupredoxins - blue copper proteins"/>
    <property type="match status" value="1"/>
</dbReference>
<dbReference type="InterPro" id="IPR000923">
    <property type="entry name" value="BlueCu_1"/>
</dbReference>
<dbReference type="AlphaFoldDB" id="A0A4P6K5Z6"/>
<name>A0A4P6K5Z6_KTERU</name>
<keyword evidence="3" id="KW-0732">Signal</keyword>
<feature type="signal peptide" evidence="3">
    <location>
        <begin position="1"/>
        <end position="24"/>
    </location>
</feature>
<dbReference type="PANTHER" id="PTHR36507">
    <property type="entry name" value="BLL1555 PROTEIN"/>
    <property type="match status" value="1"/>
</dbReference>
<accession>A0A4P6K5Z6</accession>
<dbReference type="Proteomes" id="UP000290365">
    <property type="component" value="Chromosome"/>
</dbReference>